<dbReference type="Gramene" id="evm.model.02.1972">
    <property type="protein sequence ID" value="cds.evm.model.02.1972"/>
    <property type="gene ID" value="evm.TU.02.1972"/>
</dbReference>
<dbReference type="EnsemblPlants" id="evm.model.02.1972">
    <property type="protein sequence ID" value="cds.evm.model.02.1972"/>
    <property type="gene ID" value="evm.TU.02.1972"/>
</dbReference>
<feature type="domain" description="DUF4283" evidence="2">
    <location>
        <begin position="55"/>
        <end position="115"/>
    </location>
</feature>
<keyword evidence="4" id="KW-1185">Reference proteome</keyword>
<dbReference type="AlphaFoldDB" id="A0A803NVU2"/>
<evidence type="ECO:0000313" key="3">
    <source>
        <dbReference type="EnsemblPlants" id="cds.evm.model.02.1972"/>
    </source>
</evidence>
<reference evidence="3" key="1">
    <citation type="submission" date="2018-11" db="EMBL/GenBank/DDBJ databases">
        <authorList>
            <person name="Grassa J C."/>
        </authorList>
    </citation>
    <scope>NUCLEOTIDE SEQUENCE [LARGE SCALE GENOMIC DNA]</scope>
</reference>
<accession>A0A803NVU2</accession>
<evidence type="ECO:0000313" key="4">
    <source>
        <dbReference type="Proteomes" id="UP000596661"/>
    </source>
</evidence>
<evidence type="ECO:0000256" key="1">
    <source>
        <dbReference type="SAM" id="MobiDB-lite"/>
    </source>
</evidence>
<dbReference type="InterPro" id="IPR025558">
    <property type="entry name" value="DUF4283"/>
</dbReference>
<dbReference type="Pfam" id="PF14111">
    <property type="entry name" value="DUF4283"/>
    <property type="match status" value="1"/>
</dbReference>
<evidence type="ECO:0000259" key="2">
    <source>
        <dbReference type="Pfam" id="PF14111"/>
    </source>
</evidence>
<protein>
    <recommendedName>
        <fullName evidence="2">DUF4283 domain-containing protein</fullName>
    </recommendedName>
</protein>
<name>A0A803NVU2_CANSA</name>
<organism evidence="3 4">
    <name type="scientific">Cannabis sativa</name>
    <name type="common">Hemp</name>
    <name type="synonym">Marijuana</name>
    <dbReference type="NCBI Taxonomy" id="3483"/>
    <lineage>
        <taxon>Eukaryota</taxon>
        <taxon>Viridiplantae</taxon>
        <taxon>Streptophyta</taxon>
        <taxon>Embryophyta</taxon>
        <taxon>Tracheophyta</taxon>
        <taxon>Spermatophyta</taxon>
        <taxon>Magnoliopsida</taxon>
        <taxon>eudicotyledons</taxon>
        <taxon>Gunneridae</taxon>
        <taxon>Pentapetalae</taxon>
        <taxon>rosids</taxon>
        <taxon>fabids</taxon>
        <taxon>Rosales</taxon>
        <taxon>Cannabaceae</taxon>
        <taxon>Cannabis</taxon>
    </lineage>
</organism>
<feature type="region of interest" description="Disordered" evidence="1">
    <location>
        <begin position="205"/>
        <end position="230"/>
    </location>
</feature>
<proteinExistence type="predicted"/>
<sequence length="230" mass="26488">MENFEDDHNDDSNIEELRLQFFEETTLELEADFEINNDVAKTGVLAKLFGSRPLSKTRVKQILTGVWNLKGKWRMKTLERGTWGFFFDKLEDKEEVLKRRPWIVAGQLLNIREWPLDGAWQGVPLKKLSGIEIHESTFSLRQWIRASVPICICLDTKALFLIRAIKLRHYSEYSGMVQRCCLLRMLCVCPSETVKEFSNGASGVLPPGIPPGIQKQRVEEHPMNQAGKNR</sequence>
<dbReference type="Proteomes" id="UP000596661">
    <property type="component" value="Chromosome 2"/>
</dbReference>
<dbReference type="EMBL" id="UZAU01000228">
    <property type="status" value="NOT_ANNOTATED_CDS"/>
    <property type="molecule type" value="Genomic_DNA"/>
</dbReference>
<reference evidence="3" key="2">
    <citation type="submission" date="2021-03" db="UniProtKB">
        <authorList>
            <consortium name="EnsemblPlants"/>
        </authorList>
    </citation>
    <scope>IDENTIFICATION</scope>
</reference>